<evidence type="ECO:0000313" key="1">
    <source>
        <dbReference type="EMBL" id="KAA8892573.1"/>
    </source>
</evidence>
<keyword evidence="2" id="KW-1185">Reference proteome</keyword>
<proteinExistence type="predicted"/>
<accession>A0A5J5EBJ8</accession>
<sequence>MTVAEEYVRFGLAATAANEPKFHVEIYHPKKKTGSKGKWARPLTVAFNYLSLRTWYPTVFAGLPVVADGNNLYRFRTQMYAIGQRSQRHFGTRALRPLPQRPVLELPDELQANETDREEDVDDACRANGACRRNEPSEDDDDACGVVGSGLDRRRRELSDDEDGAHGVGAVFNRRYEISDDEDDAGGAGSGFDLRCYEISDDQDDTRGIGAEFDCRYEISDDEDDTRGVGCGFDCGRRGVGGSALDRHRRGVDGSGLGRGGSGVGGSGLDRCRCECWENGDDARAVGSAFDRRYEILDDEDDARGVGCGFDCGHRGVGGSALDRHRRGVEGCGLDRARLERSQDGNDARGLGAAFDCCRTKLEEAMNRASHLRFAGMMDNLKEIVGSFHDQCKLWGHAKLQEILSNKDADAAERLMQKFGDNMLAFQADFNLQMEVLLEDKLAYVSSM</sequence>
<dbReference type="Proteomes" id="UP000326924">
    <property type="component" value="Unassembled WGS sequence"/>
</dbReference>
<name>A0A5J5EBJ8_9PEZI</name>
<gene>
    <name evidence="1" type="ORF">FN846DRAFT_896733</name>
</gene>
<evidence type="ECO:0000313" key="2">
    <source>
        <dbReference type="Proteomes" id="UP000326924"/>
    </source>
</evidence>
<dbReference type="InParanoid" id="A0A5J5EBJ8"/>
<comment type="caution">
    <text evidence="1">The sequence shown here is derived from an EMBL/GenBank/DDBJ whole genome shotgun (WGS) entry which is preliminary data.</text>
</comment>
<protein>
    <submittedName>
        <fullName evidence="1">Uncharacterized protein</fullName>
    </submittedName>
</protein>
<reference evidence="1 2" key="1">
    <citation type="submission" date="2019-09" db="EMBL/GenBank/DDBJ databases">
        <title>Draft genome of the ectomycorrhizal ascomycete Sphaerosporella brunnea.</title>
        <authorList>
            <consortium name="DOE Joint Genome Institute"/>
            <person name="Benucci G.M."/>
            <person name="Marozzi G."/>
            <person name="Antonielli L."/>
            <person name="Sanchez S."/>
            <person name="Marco P."/>
            <person name="Wang X."/>
            <person name="Falini L.B."/>
            <person name="Barry K."/>
            <person name="Haridas S."/>
            <person name="Lipzen A."/>
            <person name="Labutti K."/>
            <person name="Grigoriev I.V."/>
            <person name="Murat C."/>
            <person name="Martin F."/>
            <person name="Albertini E."/>
            <person name="Donnini D."/>
            <person name="Bonito G."/>
        </authorList>
    </citation>
    <scope>NUCLEOTIDE SEQUENCE [LARGE SCALE GENOMIC DNA]</scope>
    <source>
        <strain evidence="1 2">Sb_GMNB300</strain>
    </source>
</reference>
<organism evidence="1 2">
    <name type="scientific">Sphaerosporella brunnea</name>
    <dbReference type="NCBI Taxonomy" id="1250544"/>
    <lineage>
        <taxon>Eukaryota</taxon>
        <taxon>Fungi</taxon>
        <taxon>Dikarya</taxon>
        <taxon>Ascomycota</taxon>
        <taxon>Pezizomycotina</taxon>
        <taxon>Pezizomycetes</taxon>
        <taxon>Pezizales</taxon>
        <taxon>Pyronemataceae</taxon>
        <taxon>Sphaerosporella</taxon>
    </lineage>
</organism>
<dbReference type="AlphaFoldDB" id="A0A5J5EBJ8"/>
<dbReference type="EMBL" id="VXIS01000720">
    <property type="protein sequence ID" value="KAA8892573.1"/>
    <property type="molecule type" value="Genomic_DNA"/>
</dbReference>